<dbReference type="InterPro" id="IPR050478">
    <property type="entry name" value="Ethylene_sulfur-biosynth"/>
</dbReference>
<dbReference type="Gene3D" id="3.90.1150.10">
    <property type="entry name" value="Aspartate Aminotransferase, domain 1"/>
    <property type="match status" value="1"/>
</dbReference>
<dbReference type="InterPro" id="IPR015424">
    <property type="entry name" value="PyrdxlP-dep_Trfase"/>
</dbReference>
<name>A0ABQ8ZBA7_9EUKA</name>
<comment type="caution">
    <text evidence="3">The sequence shown here is derived from an EMBL/GenBank/DDBJ whole genome shotgun (WGS) entry which is preliminary data.</text>
</comment>
<dbReference type="PANTHER" id="PTHR43795">
    <property type="entry name" value="BIFUNCTIONAL ASPARTATE AMINOTRANSFERASE AND GLUTAMATE/ASPARTATE-PREPHENATE AMINOTRANSFERASE-RELATED"/>
    <property type="match status" value="1"/>
</dbReference>
<keyword evidence="3" id="KW-0032">Aminotransferase</keyword>
<evidence type="ECO:0000259" key="2">
    <source>
        <dbReference type="Pfam" id="PF00155"/>
    </source>
</evidence>
<gene>
    <name evidence="3" type="ORF">M0813_12740</name>
</gene>
<dbReference type="InterPro" id="IPR015421">
    <property type="entry name" value="PyrdxlP-dep_Trfase_major"/>
</dbReference>
<dbReference type="PRINTS" id="PR00753">
    <property type="entry name" value="ACCSYNTHASE"/>
</dbReference>
<organism evidence="3 4">
    <name type="scientific">Anaeramoeba flamelloides</name>
    <dbReference type="NCBI Taxonomy" id="1746091"/>
    <lineage>
        <taxon>Eukaryota</taxon>
        <taxon>Metamonada</taxon>
        <taxon>Anaeramoebidae</taxon>
        <taxon>Anaeramoeba</taxon>
    </lineage>
</organism>
<dbReference type="EMBL" id="JAOAOG010000026">
    <property type="protein sequence ID" value="KAJ6254182.1"/>
    <property type="molecule type" value="Genomic_DNA"/>
</dbReference>
<sequence>MSYPLSNRVQKYLKRDLMNHPLVKGAMKCASSVYSKENPEGFINLGTAMSDLNNDKLYDRVMVRPKFPVTYFKYGDSNGTPKLLQAFKELLEDHMGCVDVNADHISMCSGCGVGVSIVCQAVTDVGDGVLVPVPCYSGFDFDLFNCDVNLVRFKLSNLEKLTDEYLQENKIKALLLTNPDNPMGTVIEREELVKIVNWCQEKEIHLISDEIYALEVFDPEKKFVSVMSIKVEKPELVTMVYGLSKDFCIPGWRTGVIYSKNEQLMNVVKQSSFYSSLSKDTMLSIEQLLCNHEFRDNWITNNRKMIHKQYLKVTKMLDNAEVPYAKSTSAFFFCLDLRKFLKEPERGEISEIELHDFLLDNYHVQILAGMGGFYFAEPGWFRMCYALEWEIMETAMERLIKGLNEYLNTEK</sequence>
<evidence type="ECO:0000313" key="4">
    <source>
        <dbReference type="Proteomes" id="UP001150062"/>
    </source>
</evidence>
<dbReference type="PANTHER" id="PTHR43795:SF39">
    <property type="entry name" value="AMINOTRANSFERASE CLASS I_CLASSII DOMAIN-CONTAINING PROTEIN"/>
    <property type="match status" value="1"/>
</dbReference>
<evidence type="ECO:0000256" key="1">
    <source>
        <dbReference type="ARBA" id="ARBA00022898"/>
    </source>
</evidence>
<dbReference type="GO" id="GO:0008483">
    <property type="term" value="F:transaminase activity"/>
    <property type="evidence" value="ECO:0007669"/>
    <property type="project" value="UniProtKB-KW"/>
</dbReference>
<accession>A0ABQ8ZBA7</accession>
<protein>
    <submittedName>
        <fullName evidence="3">Aminotransferase</fullName>
    </submittedName>
</protein>
<dbReference type="InterPro" id="IPR004839">
    <property type="entry name" value="Aminotransferase_I/II_large"/>
</dbReference>
<proteinExistence type="predicted"/>
<feature type="domain" description="Aminotransferase class I/classII large" evidence="2">
    <location>
        <begin position="70"/>
        <end position="399"/>
    </location>
</feature>
<dbReference type="Gene3D" id="3.40.640.10">
    <property type="entry name" value="Type I PLP-dependent aspartate aminotransferase-like (Major domain)"/>
    <property type="match status" value="1"/>
</dbReference>
<dbReference type="SUPFAM" id="SSF53383">
    <property type="entry name" value="PLP-dependent transferases"/>
    <property type="match status" value="1"/>
</dbReference>
<dbReference type="InterPro" id="IPR015422">
    <property type="entry name" value="PyrdxlP-dep_Trfase_small"/>
</dbReference>
<evidence type="ECO:0000313" key="3">
    <source>
        <dbReference type="EMBL" id="KAJ6254182.1"/>
    </source>
</evidence>
<keyword evidence="1" id="KW-0663">Pyridoxal phosphate</keyword>
<keyword evidence="3" id="KW-0808">Transferase</keyword>
<dbReference type="Proteomes" id="UP001150062">
    <property type="component" value="Unassembled WGS sequence"/>
</dbReference>
<reference evidence="3" key="1">
    <citation type="submission" date="2022-08" db="EMBL/GenBank/DDBJ databases">
        <title>Novel sulfate-reducing endosymbionts in the free-living metamonad Anaeramoeba.</title>
        <authorList>
            <person name="Jerlstrom-Hultqvist J."/>
            <person name="Cepicka I."/>
            <person name="Gallot-Lavallee L."/>
            <person name="Salas-Leiva D."/>
            <person name="Curtis B.A."/>
            <person name="Zahonova K."/>
            <person name="Pipaliya S."/>
            <person name="Dacks J."/>
            <person name="Roger A.J."/>
        </authorList>
    </citation>
    <scope>NUCLEOTIDE SEQUENCE</scope>
    <source>
        <strain evidence="3">Schooner1</strain>
    </source>
</reference>
<dbReference type="Pfam" id="PF00155">
    <property type="entry name" value="Aminotran_1_2"/>
    <property type="match status" value="1"/>
</dbReference>
<keyword evidence="4" id="KW-1185">Reference proteome</keyword>
<dbReference type="CDD" id="cd00609">
    <property type="entry name" value="AAT_like"/>
    <property type="match status" value="1"/>
</dbReference>